<name>A0A9W5W776_9BACL</name>
<evidence type="ECO:0000313" key="2">
    <source>
        <dbReference type="EMBL" id="EXX88902.1"/>
    </source>
</evidence>
<dbReference type="OrthoDB" id="9797162at2"/>
<organism evidence="2 3">
    <name type="scientific">Paenibacillus darwinianus</name>
    <dbReference type="NCBI Taxonomy" id="1380763"/>
    <lineage>
        <taxon>Bacteria</taxon>
        <taxon>Bacillati</taxon>
        <taxon>Bacillota</taxon>
        <taxon>Bacilli</taxon>
        <taxon>Bacillales</taxon>
        <taxon>Paenibacillaceae</taxon>
        <taxon>Paenibacillus</taxon>
    </lineage>
</organism>
<feature type="region of interest" description="Disordered" evidence="1">
    <location>
        <begin position="1"/>
        <end position="20"/>
    </location>
</feature>
<sequence length="98" mass="10803">MDGTWEELERKARTRRVAEGPQGKGLPHLIYPAYLERFGQLSEHGELSLSALKQLICGSSAEFAVRLFLLRDPERTAGYDRILLPAECENGEDGGGSA</sequence>
<proteinExistence type="predicted"/>
<dbReference type="EMBL" id="JFHU01000113">
    <property type="protein sequence ID" value="EXX88902.1"/>
    <property type="molecule type" value="Genomic_DNA"/>
</dbReference>
<accession>A0A9W5W776</accession>
<comment type="caution">
    <text evidence="2">The sequence shown here is derived from an EMBL/GenBank/DDBJ whole genome shotgun (WGS) entry which is preliminary data.</text>
</comment>
<evidence type="ECO:0000313" key="3">
    <source>
        <dbReference type="Proteomes" id="UP000053750"/>
    </source>
</evidence>
<keyword evidence="3" id="KW-1185">Reference proteome</keyword>
<protein>
    <submittedName>
        <fullName evidence="2">Uncharacterized protein</fullName>
    </submittedName>
</protein>
<evidence type="ECO:0000256" key="1">
    <source>
        <dbReference type="SAM" id="MobiDB-lite"/>
    </source>
</evidence>
<dbReference type="RefSeq" id="WP_036579883.1">
    <property type="nucleotide sequence ID" value="NZ_KK082134.1"/>
</dbReference>
<reference evidence="2 3" key="1">
    <citation type="submission" date="2014-02" db="EMBL/GenBank/DDBJ databases">
        <title>Genome sequence of Paenibacillus darwinianus reveals adaptive mechanisms for survival in Antarctic soils.</title>
        <authorList>
            <person name="Dsouza M."/>
            <person name="Taylor M.W."/>
            <person name="Turner S.J."/>
            <person name="Aislabie J."/>
        </authorList>
    </citation>
    <scope>NUCLEOTIDE SEQUENCE [LARGE SCALE GENOMIC DNA]</scope>
    <source>
        <strain evidence="2 3">CE1</strain>
    </source>
</reference>
<dbReference type="AlphaFoldDB" id="A0A9W5W776"/>
<gene>
    <name evidence="2" type="ORF">BG53_01020</name>
</gene>
<dbReference type="Proteomes" id="UP000053750">
    <property type="component" value="Unassembled WGS sequence"/>
</dbReference>